<gene>
    <name evidence="2" type="ORF">CG716_04885</name>
</gene>
<comment type="caution">
    <text evidence="2">The sequence shown here is derived from an EMBL/GenBank/DDBJ whole genome shotgun (WGS) entry which is preliminary data.</text>
</comment>
<reference evidence="2 3" key="1">
    <citation type="submission" date="2017-07" db="EMBL/GenBank/DDBJ databases">
        <title>The new phylogeny of genus Mycobacterium.</title>
        <authorList>
            <person name="Tortoli E."/>
            <person name="Trovato A."/>
            <person name="Cirillo D.M."/>
        </authorList>
    </citation>
    <scope>NUCLEOTIDE SEQUENCE [LARGE SCALE GENOMIC DNA]</scope>
    <source>
        <strain evidence="2 3">ATCC 33027</strain>
    </source>
</reference>
<dbReference type="RefSeq" id="WP_094477017.1">
    <property type="nucleotide sequence ID" value="NZ_NOZR01000003.1"/>
</dbReference>
<dbReference type="PROSITE" id="PS50943">
    <property type="entry name" value="HTH_CROC1"/>
    <property type="match status" value="1"/>
</dbReference>
<dbReference type="Proteomes" id="UP000216063">
    <property type="component" value="Unassembled WGS sequence"/>
</dbReference>
<sequence>MSTQDGESAPRDWAERHAAQVAAEVRRLRQVRGWSAQKVADRCAQLGLPSVTRPVIADLESGRRKWVSTAELIVLARALDTAPLALLYPDPAASEARMLPHLRTTATYALQWFSGLVDDPTTNPVADDAVAYAQNLRRLQIAREIWELKRRELALEFGGPGETIKDRRTWADAVADYKLRIAALDRDYRKLVDIDEGDDG</sequence>
<organism evidence="2 3">
    <name type="scientific">Mycolicibacterium sphagni</name>
    <dbReference type="NCBI Taxonomy" id="1786"/>
    <lineage>
        <taxon>Bacteria</taxon>
        <taxon>Bacillati</taxon>
        <taxon>Actinomycetota</taxon>
        <taxon>Actinomycetes</taxon>
        <taxon>Mycobacteriales</taxon>
        <taxon>Mycobacteriaceae</taxon>
        <taxon>Mycolicibacterium</taxon>
    </lineage>
</organism>
<dbReference type="SUPFAM" id="SSF47413">
    <property type="entry name" value="lambda repressor-like DNA-binding domains"/>
    <property type="match status" value="1"/>
</dbReference>
<feature type="domain" description="HTH cro/C1-type" evidence="1">
    <location>
        <begin position="25"/>
        <end position="87"/>
    </location>
</feature>
<dbReference type="Gene3D" id="1.10.260.40">
    <property type="entry name" value="lambda repressor-like DNA-binding domains"/>
    <property type="match status" value="1"/>
</dbReference>
<dbReference type="EMBL" id="NOZR01000003">
    <property type="protein sequence ID" value="OYN81698.1"/>
    <property type="molecule type" value="Genomic_DNA"/>
</dbReference>
<dbReference type="OrthoDB" id="4752614at2"/>
<dbReference type="Pfam" id="PF13560">
    <property type="entry name" value="HTH_31"/>
    <property type="match status" value="1"/>
</dbReference>
<evidence type="ECO:0000313" key="2">
    <source>
        <dbReference type="EMBL" id="OYN81698.1"/>
    </source>
</evidence>
<dbReference type="InterPro" id="IPR010982">
    <property type="entry name" value="Lambda_DNA-bd_dom_sf"/>
</dbReference>
<proteinExistence type="predicted"/>
<dbReference type="AlphaFoldDB" id="A0A255DQL7"/>
<name>A0A255DQL7_9MYCO</name>
<protein>
    <recommendedName>
        <fullName evidence="1">HTH cro/C1-type domain-containing protein</fullName>
    </recommendedName>
</protein>
<keyword evidence="3" id="KW-1185">Reference proteome</keyword>
<dbReference type="CDD" id="cd00093">
    <property type="entry name" value="HTH_XRE"/>
    <property type="match status" value="1"/>
</dbReference>
<dbReference type="InterPro" id="IPR001387">
    <property type="entry name" value="Cro/C1-type_HTH"/>
</dbReference>
<accession>A0A255DQL7</accession>
<dbReference type="GO" id="GO:0003677">
    <property type="term" value="F:DNA binding"/>
    <property type="evidence" value="ECO:0007669"/>
    <property type="project" value="InterPro"/>
</dbReference>
<evidence type="ECO:0000259" key="1">
    <source>
        <dbReference type="PROSITE" id="PS50943"/>
    </source>
</evidence>
<evidence type="ECO:0000313" key="3">
    <source>
        <dbReference type="Proteomes" id="UP000216063"/>
    </source>
</evidence>